<dbReference type="Proteomes" id="UP001497644">
    <property type="component" value="Chromosome 9"/>
</dbReference>
<dbReference type="GO" id="GO:0004984">
    <property type="term" value="F:olfactory receptor activity"/>
    <property type="evidence" value="ECO:0007669"/>
    <property type="project" value="InterPro"/>
</dbReference>
<evidence type="ECO:0000256" key="1">
    <source>
        <dbReference type="ARBA" id="ARBA00004651"/>
    </source>
</evidence>
<dbReference type="Pfam" id="PF02949">
    <property type="entry name" value="7tm_6"/>
    <property type="match status" value="1"/>
</dbReference>
<evidence type="ECO:0000256" key="4">
    <source>
        <dbReference type="ARBA" id="ARBA00022692"/>
    </source>
</evidence>
<evidence type="ECO:0000256" key="9">
    <source>
        <dbReference type="ARBA" id="ARBA00023224"/>
    </source>
</evidence>
<evidence type="ECO:0000256" key="8">
    <source>
        <dbReference type="ARBA" id="ARBA00023170"/>
    </source>
</evidence>
<keyword evidence="5 10" id="KW-0552">Olfaction</keyword>
<evidence type="ECO:0000256" key="10">
    <source>
        <dbReference type="RuleBase" id="RU351113"/>
    </source>
</evidence>
<reference evidence="11" key="1">
    <citation type="submission" date="2024-04" db="EMBL/GenBank/DDBJ databases">
        <authorList>
            <consortium name="Molecular Ecology Group"/>
        </authorList>
    </citation>
    <scope>NUCLEOTIDE SEQUENCE</scope>
</reference>
<evidence type="ECO:0000313" key="11">
    <source>
        <dbReference type="EMBL" id="CAL1689223.1"/>
    </source>
</evidence>
<evidence type="ECO:0000256" key="2">
    <source>
        <dbReference type="ARBA" id="ARBA00022475"/>
    </source>
</evidence>
<dbReference type="InterPro" id="IPR004117">
    <property type="entry name" value="7tm6_olfct_rcpt"/>
</dbReference>
<dbReference type="GO" id="GO:0007165">
    <property type="term" value="P:signal transduction"/>
    <property type="evidence" value="ECO:0007669"/>
    <property type="project" value="UniProtKB-KW"/>
</dbReference>
<evidence type="ECO:0000256" key="6">
    <source>
        <dbReference type="ARBA" id="ARBA00022989"/>
    </source>
</evidence>
<sequence>MKNAHDNQATSPNVNYQRDMRYVFKPSSWILGSIGIWPVAFRGIGQHVSIIALVLCNFALGFAIVPCILHIIYDEKDLNIRLKLSGLLGFCLTAMMKYCVLAIRRPKILRCIEHVKNDWWQVKFNSDRKLMMKYAATGRRLSIISTTSMYIAGFIYHTILPFCTVHKVGNETIRPLVYPTYSQFYQTQMSPIYEIVYLAHCVCGYTMYTVTAGSCGLAAIFVTHACGQIDVIASRLEDLSRGKNFERSSDVNQRIAAIVSGHVRILRFCAAVQEILQEVCLLEFASSIFTMCLPEYYCIVDWQDSDTVGLTTYFLLFVSFCFNMYILCYIGELLMAKSTQIGSTCFMIDWYQLPAKPVRDLVLVIAMSNHPIKISAGRMIDLSLATFGNVLKTSLAYLSFLRTLVM</sequence>
<protein>
    <recommendedName>
        <fullName evidence="10">Odorant receptor</fullName>
    </recommendedName>
</protein>
<accession>A0AAV2PB71</accession>
<gene>
    <name evidence="11" type="ORF">LPLAT_LOCUS14190</name>
</gene>
<dbReference type="GO" id="GO:0005886">
    <property type="term" value="C:plasma membrane"/>
    <property type="evidence" value="ECO:0007669"/>
    <property type="project" value="UniProtKB-SubCell"/>
</dbReference>
<dbReference type="PANTHER" id="PTHR21137">
    <property type="entry name" value="ODORANT RECEPTOR"/>
    <property type="match status" value="1"/>
</dbReference>
<dbReference type="EMBL" id="OZ034832">
    <property type="protein sequence ID" value="CAL1689223.1"/>
    <property type="molecule type" value="Genomic_DNA"/>
</dbReference>
<feature type="transmembrane region" description="Helical" evidence="10">
    <location>
        <begin position="141"/>
        <end position="159"/>
    </location>
</feature>
<keyword evidence="7 10" id="KW-0472">Membrane</keyword>
<evidence type="ECO:0000256" key="5">
    <source>
        <dbReference type="ARBA" id="ARBA00022725"/>
    </source>
</evidence>
<dbReference type="PANTHER" id="PTHR21137:SF35">
    <property type="entry name" value="ODORANT RECEPTOR 19A-RELATED"/>
    <property type="match status" value="1"/>
</dbReference>
<organism evidence="11 12">
    <name type="scientific">Lasius platythorax</name>
    <dbReference type="NCBI Taxonomy" id="488582"/>
    <lineage>
        <taxon>Eukaryota</taxon>
        <taxon>Metazoa</taxon>
        <taxon>Ecdysozoa</taxon>
        <taxon>Arthropoda</taxon>
        <taxon>Hexapoda</taxon>
        <taxon>Insecta</taxon>
        <taxon>Pterygota</taxon>
        <taxon>Neoptera</taxon>
        <taxon>Endopterygota</taxon>
        <taxon>Hymenoptera</taxon>
        <taxon>Apocrita</taxon>
        <taxon>Aculeata</taxon>
        <taxon>Formicoidea</taxon>
        <taxon>Formicidae</taxon>
        <taxon>Formicinae</taxon>
        <taxon>Lasius</taxon>
        <taxon>Lasius</taxon>
    </lineage>
</organism>
<keyword evidence="6 10" id="KW-1133">Transmembrane helix</keyword>
<evidence type="ECO:0000256" key="7">
    <source>
        <dbReference type="ARBA" id="ARBA00023136"/>
    </source>
</evidence>
<feature type="transmembrane region" description="Helical" evidence="10">
    <location>
        <begin position="22"/>
        <end position="41"/>
    </location>
</feature>
<keyword evidence="8 10" id="KW-0675">Receptor</keyword>
<evidence type="ECO:0000313" key="12">
    <source>
        <dbReference type="Proteomes" id="UP001497644"/>
    </source>
</evidence>
<comment type="caution">
    <text evidence="10">Lacks conserved residue(s) required for the propagation of feature annotation.</text>
</comment>
<keyword evidence="9 10" id="KW-0807">Transducer</keyword>
<evidence type="ECO:0000256" key="3">
    <source>
        <dbReference type="ARBA" id="ARBA00022606"/>
    </source>
</evidence>
<keyword evidence="12" id="KW-1185">Reference proteome</keyword>
<dbReference type="GO" id="GO:0005549">
    <property type="term" value="F:odorant binding"/>
    <property type="evidence" value="ECO:0007669"/>
    <property type="project" value="InterPro"/>
</dbReference>
<feature type="transmembrane region" description="Helical" evidence="10">
    <location>
        <begin position="48"/>
        <end position="72"/>
    </location>
</feature>
<dbReference type="AlphaFoldDB" id="A0AAV2PB71"/>
<comment type="subcellular location">
    <subcellularLocation>
        <location evidence="1 10">Cell membrane</location>
        <topology evidence="1 10">Multi-pass membrane protein</topology>
    </subcellularLocation>
</comment>
<keyword evidence="4 10" id="KW-0812">Transmembrane</keyword>
<feature type="transmembrane region" description="Helical" evidence="10">
    <location>
        <begin position="310"/>
        <end position="330"/>
    </location>
</feature>
<proteinExistence type="inferred from homology"/>
<keyword evidence="2" id="KW-1003">Cell membrane</keyword>
<name>A0AAV2PB71_9HYME</name>
<comment type="similarity">
    <text evidence="10">Belongs to the insect chemoreceptor superfamily. Heteromeric odorant receptor channel (TC 1.A.69) family.</text>
</comment>
<keyword evidence="3 10" id="KW-0716">Sensory transduction</keyword>